<accession>A0A1Y1I317</accession>
<sequence>MEPRIPLIREGTQWPIVFSMKPPRLTEDGSMIVVSALEEFPHAAVERYRNVVYTGDVNVSKGDLSWENPETGVLASIALKINEEELLDMLSSVHTISTKPARMAFLEWYAEGKGDFEELRLVARRCEDKERLKEIRAAKEAKEKKKTKI</sequence>
<dbReference type="Proteomes" id="UP000054558">
    <property type="component" value="Unassembled WGS sequence"/>
</dbReference>
<gene>
    <name evidence="1" type="ORF">KFL_001370170</name>
</gene>
<evidence type="ECO:0000313" key="2">
    <source>
        <dbReference type="Proteomes" id="UP000054558"/>
    </source>
</evidence>
<dbReference type="AlphaFoldDB" id="A0A1Y1I317"/>
<keyword evidence="2" id="KW-1185">Reference proteome</keyword>
<organism evidence="1 2">
    <name type="scientific">Klebsormidium nitens</name>
    <name type="common">Green alga</name>
    <name type="synonym">Ulothrix nitens</name>
    <dbReference type="NCBI Taxonomy" id="105231"/>
    <lineage>
        <taxon>Eukaryota</taxon>
        <taxon>Viridiplantae</taxon>
        <taxon>Streptophyta</taxon>
        <taxon>Klebsormidiophyceae</taxon>
        <taxon>Klebsormidiales</taxon>
        <taxon>Klebsormidiaceae</taxon>
        <taxon>Klebsormidium</taxon>
    </lineage>
</organism>
<name>A0A1Y1I317_KLENI</name>
<protein>
    <submittedName>
        <fullName evidence="1">Uncharacterized protein</fullName>
    </submittedName>
</protein>
<dbReference type="EMBL" id="DF237086">
    <property type="protein sequence ID" value="GAQ83147.1"/>
    <property type="molecule type" value="Genomic_DNA"/>
</dbReference>
<evidence type="ECO:0000313" key="1">
    <source>
        <dbReference type="EMBL" id="GAQ83147.1"/>
    </source>
</evidence>
<reference evidence="1 2" key="1">
    <citation type="journal article" date="2014" name="Nat. Commun.">
        <title>Klebsormidium flaccidum genome reveals primary factors for plant terrestrial adaptation.</title>
        <authorList>
            <person name="Hori K."/>
            <person name="Maruyama F."/>
            <person name="Fujisawa T."/>
            <person name="Togashi T."/>
            <person name="Yamamoto N."/>
            <person name="Seo M."/>
            <person name="Sato S."/>
            <person name="Yamada T."/>
            <person name="Mori H."/>
            <person name="Tajima N."/>
            <person name="Moriyama T."/>
            <person name="Ikeuchi M."/>
            <person name="Watanabe M."/>
            <person name="Wada H."/>
            <person name="Kobayashi K."/>
            <person name="Saito M."/>
            <person name="Masuda T."/>
            <person name="Sasaki-Sekimoto Y."/>
            <person name="Mashiguchi K."/>
            <person name="Awai K."/>
            <person name="Shimojima M."/>
            <person name="Masuda S."/>
            <person name="Iwai M."/>
            <person name="Nobusawa T."/>
            <person name="Narise T."/>
            <person name="Kondo S."/>
            <person name="Saito H."/>
            <person name="Sato R."/>
            <person name="Murakawa M."/>
            <person name="Ihara Y."/>
            <person name="Oshima-Yamada Y."/>
            <person name="Ohtaka K."/>
            <person name="Satoh M."/>
            <person name="Sonobe K."/>
            <person name="Ishii M."/>
            <person name="Ohtani R."/>
            <person name="Kanamori-Sato M."/>
            <person name="Honoki R."/>
            <person name="Miyazaki D."/>
            <person name="Mochizuki H."/>
            <person name="Umetsu J."/>
            <person name="Higashi K."/>
            <person name="Shibata D."/>
            <person name="Kamiya Y."/>
            <person name="Sato N."/>
            <person name="Nakamura Y."/>
            <person name="Tabata S."/>
            <person name="Ida S."/>
            <person name="Kurokawa K."/>
            <person name="Ohta H."/>
        </authorList>
    </citation>
    <scope>NUCLEOTIDE SEQUENCE [LARGE SCALE GENOMIC DNA]</scope>
    <source>
        <strain evidence="1 2">NIES-2285</strain>
    </source>
</reference>
<proteinExistence type="predicted"/>